<feature type="compositionally biased region" description="Polar residues" evidence="2">
    <location>
        <begin position="1376"/>
        <end position="1390"/>
    </location>
</feature>
<evidence type="ECO:0000259" key="3">
    <source>
        <dbReference type="Pfam" id="PF17109"/>
    </source>
</evidence>
<dbReference type="InterPro" id="IPR031350">
    <property type="entry name" value="Goodbye_dom"/>
</dbReference>
<feature type="compositionally biased region" description="Basic and acidic residues" evidence="2">
    <location>
        <begin position="1324"/>
        <end position="1334"/>
    </location>
</feature>
<dbReference type="Pfam" id="PF17109">
    <property type="entry name" value="Goodbye"/>
    <property type="match status" value="1"/>
</dbReference>
<name>A0A1L9V3W5_ASPGL</name>
<dbReference type="VEuPathDB" id="FungiDB:ASPGLDRAFT_40651"/>
<feature type="compositionally biased region" description="Basic and acidic residues" evidence="2">
    <location>
        <begin position="1346"/>
        <end position="1359"/>
    </location>
</feature>
<dbReference type="SUPFAM" id="SSF52540">
    <property type="entry name" value="P-loop containing nucleoside triphosphate hydrolases"/>
    <property type="match status" value="1"/>
</dbReference>
<protein>
    <submittedName>
        <fullName evidence="5">Uncharacterized protein</fullName>
    </submittedName>
</protein>
<organism evidence="5 6">
    <name type="scientific">Aspergillus glaucus CBS 516.65</name>
    <dbReference type="NCBI Taxonomy" id="1160497"/>
    <lineage>
        <taxon>Eukaryota</taxon>
        <taxon>Fungi</taxon>
        <taxon>Dikarya</taxon>
        <taxon>Ascomycota</taxon>
        <taxon>Pezizomycotina</taxon>
        <taxon>Eurotiomycetes</taxon>
        <taxon>Eurotiomycetidae</taxon>
        <taxon>Eurotiales</taxon>
        <taxon>Aspergillaceae</taxon>
        <taxon>Aspergillus</taxon>
        <taxon>Aspergillus subgen. Aspergillus</taxon>
    </lineage>
</organism>
<feature type="domain" description="Nephrocystin 3-like N-terminal" evidence="4">
    <location>
        <begin position="310"/>
        <end position="479"/>
    </location>
</feature>
<feature type="compositionally biased region" description="Acidic residues" evidence="2">
    <location>
        <begin position="1313"/>
        <end position="1323"/>
    </location>
</feature>
<dbReference type="RefSeq" id="XP_022395333.1">
    <property type="nucleotide sequence ID" value="XM_022545245.1"/>
</dbReference>
<evidence type="ECO:0000313" key="6">
    <source>
        <dbReference type="Proteomes" id="UP000184300"/>
    </source>
</evidence>
<dbReference type="SUPFAM" id="SSF48452">
    <property type="entry name" value="TPR-like"/>
    <property type="match status" value="1"/>
</dbReference>
<evidence type="ECO:0000259" key="4">
    <source>
        <dbReference type="Pfam" id="PF24883"/>
    </source>
</evidence>
<dbReference type="PANTHER" id="PTHR10039:SF17">
    <property type="entry name" value="FUNGAL STAND N-TERMINAL GOODBYE DOMAIN-CONTAINING PROTEIN-RELATED"/>
    <property type="match status" value="1"/>
</dbReference>
<dbReference type="EMBL" id="KV878931">
    <property type="protein sequence ID" value="OJJ78635.1"/>
    <property type="molecule type" value="Genomic_DNA"/>
</dbReference>
<gene>
    <name evidence="5" type="ORF">ASPGLDRAFT_40651</name>
</gene>
<dbReference type="OrthoDB" id="2913095at2759"/>
<dbReference type="Proteomes" id="UP000184300">
    <property type="component" value="Unassembled WGS sequence"/>
</dbReference>
<evidence type="ECO:0000256" key="2">
    <source>
        <dbReference type="SAM" id="MobiDB-lite"/>
    </source>
</evidence>
<dbReference type="GeneID" id="34461506"/>
<keyword evidence="1" id="KW-0677">Repeat</keyword>
<dbReference type="InterPro" id="IPR011990">
    <property type="entry name" value="TPR-like_helical_dom_sf"/>
</dbReference>
<dbReference type="InterPro" id="IPR056884">
    <property type="entry name" value="NPHP3-like_N"/>
</dbReference>
<keyword evidence="6" id="KW-1185">Reference proteome</keyword>
<dbReference type="Pfam" id="PF24883">
    <property type="entry name" value="NPHP3_N"/>
    <property type="match status" value="1"/>
</dbReference>
<feature type="region of interest" description="Disordered" evidence="2">
    <location>
        <begin position="1310"/>
        <end position="1417"/>
    </location>
</feature>
<sequence length="1531" mass="175921">MTVQHVSTPASNSAPTSLDAAANKEISAIWAQVQARVIQLAGGDTKKIKTKLSIDGVLARLDLAQEAREESSASKYKVYSTIRATFNTTLQVIQTVGEIVSQGASEVFGPTDLCFNVISYVISAWQGYQGVFESLADLLDRCAQYLGRMEYYVRGGMDAKLTKVACQHLQLFVEVCDRTIELSRSKRKKLRVFTKILFLDDNDIDDLLQKMSNLVDQEGRLVTAQMFNFVSEAVTNTQKNLSISHEMDEKIDVLMEDRFDQRKEHEIKRRRDIVLKTLAIDENKLDPVKKEPDPYWHRNYHNYRKSVVPGTGQWIFDDPRYAAWESNRKGRSPILAIKGVEGSGKSYLTSTIIRSLRNRSAAEDSGSRTLVAFYFLEGESKEEVRKVNHFDVIAKSIIWQLVQSDASYLKSVASICEKTKDLDPDEILSQLLFDNNDLDRMDATFFIIIDGLGDVIGDGFVRFLQKASKLWKDRHIRILLNGHTRAFEQLATVKGVFFQSIPISARNRSDVELFIESRMNGIDALKDTARMGVPALRKKICDTLCQRTAGDFFRVNTVLKRISSLDYVNDIDRVLADAGKERSQQILADIDKLNNTRTLKELSEINEIILWILHGREWFKPYQMASVLYLKSGELSLLPLESKLSFKYHLFDIDTDGDIDFSSYEIPELIPEKSQVIQEDSSPDTSARIQPNEVSIVRHFLRTVCPPEVYGKFDFETFFEQKLSGKRCRIYRDDKDASEIKMALTCLRILTEERDERSEILRPYAISYVLQHLSSVDLAFADRELKSAVGPRLLKLFTEDTATDALVWADDATKAVPLGTQIRTTWLDSDAGVEQVLRWFGDSAVISEISNLKDRDWISELMTSPDPKKVLLLPFAKRMAVHWLRCPSMRPFARNAFFFLFDFLDKLEGSNEYLAGGTSVDLMAPSLDRIREVEEWSQRLLDIEEKDSLWEVQVAIILESFSFASESQARCRRALELDPQNWRASYYLAHATTSNSEAIQILETIVKRFETDNELIGKLRLQKSLTEILFDLGQRYWGVGQLDRAIHFHTRSVKAHYTGGDRALVILEQYRSQQRWEDIVNLLNTIQKEPTGDPQNVADMMVNLAAHESLHEILLQTAIETSQFDLLERIYDNAINTAVKRQVCTSLYYLRYYYANAVYQQPENEERAIGLWELALKDDLPRTVLEVEAILPDLTRKLAPLYLRRARAAERDSDVARSYLERISTILPDETSENNIVFPAKLYLARYYYVQGDRLRAKQIARSVVKMALEILSDGDYDNDYLAYWRLLLVFLPLGDDKNARAAVIMAGLGGDQEPEDSPEDPPEEQRTVFDSSKRTTSPTSMPITREADVQRPTKPTESRKHRRSTRRDTEVLNRKYNTAGKSNIDNYSSTKKENQQQQQQLQQQLQELQEQQQAPHSHTRPIFAVCDANCGYGWTTASEMWWCRDCINLTFDHDCYQRLKNGTLQMNICDRGHDFLDIPKWDTERMKRVPGLCVPYGDRIISLDEWKREIWREYVEIDVPVGRRMSRCFF</sequence>
<reference evidence="6" key="1">
    <citation type="journal article" date="2017" name="Genome Biol.">
        <title>Comparative genomics reveals high biological diversity and specific adaptations in the industrially and medically important fungal genus Aspergillus.</title>
        <authorList>
            <person name="de Vries R.P."/>
            <person name="Riley R."/>
            <person name="Wiebenga A."/>
            <person name="Aguilar-Osorio G."/>
            <person name="Amillis S."/>
            <person name="Uchima C.A."/>
            <person name="Anderluh G."/>
            <person name="Asadollahi M."/>
            <person name="Askin M."/>
            <person name="Barry K."/>
            <person name="Battaglia E."/>
            <person name="Bayram O."/>
            <person name="Benocci T."/>
            <person name="Braus-Stromeyer S.A."/>
            <person name="Caldana C."/>
            <person name="Canovas D."/>
            <person name="Cerqueira G.C."/>
            <person name="Chen F."/>
            <person name="Chen W."/>
            <person name="Choi C."/>
            <person name="Clum A."/>
            <person name="Dos Santos R.A."/>
            <person name="Damasio A.R."/>
            <person name="Diallinas G."/>
            <person name="Emri T."/>
            <person name="Fekete E."/>
            <person name="Flipphi M."/>
            <person name="Freyberg S."/>
            <person name="Gallo A."/>
            <person name="Gournas C."/>
            <person name="Habgood R."/>
            <person name="Hainaut M."/>
            <person name="Harispe M.L."/>
            <person name="Henrissat B."/>
            <person name="Hilden K.S."/>
            <person name="Hope R."/>
            <person name="Hossain A."/>
            <person name="Karabika E."/>
            <person name="Karaffa L."/>
            <person name="Karanyi Z."/>
            <person name="Krasevec N."/>
            <person name="Kuo A."/>
            <person name="Kusch H."/>
            <person name="LaButti K."/>
            <person name="Lagendijk E.L."/>
            <person name="Lapidus A."/>
            <person name="Levasseur A."/>
            <person name="Lindquist E."/>
            <person name="Lipzen A."/>
            <person name="Logrieco A.F."/>
            <person name="MacCabe A."/>
            <person name="Maekelae M.R."/>
            <person name="Malavazi I."/>
            <person name="Melin P."/>
            <person name="Meyer V."/>
            <person name="Mielnichuk N."/>
            <person name="Miskei M."/>
            <person name="Molnar A.P."/>
            <person name="Mule G."/>
            <person name="Ngan C.Y."/>
            <person name="Orejas M."/>
            <person name="Orosz E."/>
            <person name="Ouedraogo J.P."/>
            <person name="Overkamp K.M."/>
            <person name="Park H.-S."/>
            <person name="Perrone G."/>
            <person name="Piumi F."/>
            <person name="Punt P.J."/>
            <person name="Ram A.F."/>
            <person name="Ramon A."/>
            <person name="Rauscher S."/>
            <person name="Record E."/>
            <person name="Riano-Pachon D.M."/>
            <person name="Robert V."/>
            <person name="Roehrig J."/>
            <person name="Ruller R."/>
            <person name="Salamov A."/>
            <person name="Salih N.S."/>
            <person name="Samson R.A."/>
            <person name="Sandor E."/>
            <person name="Sanguinetti M."/>
            <person name="Schuetze T."/>
            <person name="Sepcic K."/>
            <person name="Shelest E."/>
            <person name="Sherlock G."/>
            <person name="Sophianopoulou V."/>
            <person name="Squina F.M."/>
            <person name="Sun H."/>
            <person name="Susca A."/>
            <person name="Todd R.B."/>
            <person name="Tsang A."/>
            <person name="Unkles S.E."/>
            <person name="van de Wiele N."/>
            <person name="van Rossen-Uffink D."/>
            <person name="Oliveira J.V."/>
            <person name="Vesth T.C."/>
            <person name="Visser J."/>
            <person name="Yu J.-H."/>
            <person name="Zhou M."/>
            <person name="Andersen M.R."/>
            <person name="Archer D.B."/>
            <person name="Baker S.E."/>
            <person name="Benoit I."/>
            <person name="Brakhage A.A."/>
            <person name="Braus G.H."/>
            <person name="Fischer R."/>
            <person name="Frisvad J.C."/>
            <person name="Goldman G.H."/>
            <person name="Houbraken J."/>
            <person name="Oakley B."/>
            <person name="Pocsi I."/>
            <person name="Scazzocchio C."/>
            <person name="Seiboth B."/>
            <person name="vanKuyk P.A."/>
            <person name="Wortman J."/>
            <person name="Dyer P.S."/>
            <person name="Grigoriev I.V."/>
        </authorList>
    </citation>
    <scope>NUCLEOTIDE SEQUENCE [LARGE SCALE GENOMIC DNA]</scope>
    <source>
        <strain evidence="6">CBS 516.65</strain>
    </source>
</reference>
<dbReference type="InterPro" id="IPR027417">
    <property type="entry name" value="P-loop_NTPase"/>
</dbReference>
<evidence type="ECO:0000256" key="1">
    <source>
        <dbReference type="ARBA" id="ARBA00022737"/>
    </source>
</evidence>
<dbReference type="PANTHER" id="PTHR10039">
    <property type="entry name" value="AMELOGENIN"/>
    <property type="match status" value="1"/>
</dbReference>
<feature type="compositionally biased region" description="Low complexity" evidence="2">
    <location>
        <begin position="1396"/>
        <end position="1414"/>
    </location>
</feature>
<proteinExistence type="predicted"/>
<accession>A0A1L9V3W5</accession>
<dbReference type="Gene3D" id="1.25.40.10">
    <property type="entry name" value="Tetratricopeptide repeat domain"/>
    <property type="match status" value="1"/>
</dbReference>
<feature type="domain" description="Fungal STAND N-terminal Goodbye" evidence="3">
    <location>
        <begin position="44"/>
        <end position="152"/>
    </location>
</feature>
<evidence type="ECO:0000313" key="5">
    <source>
        <dbReference type="EMBL" id="OJJ78635.1"/>
    </source>
</evidence>